<name>A0A1M6W730_9BACL</name>
<dbReference type="EMBL" id="FRAF01000026">
    <property type="protein sequence ID" value="SHK89521.1"/>
    <property type="molecule type" value="Genomic_DNA"/>
</dbReference>
<evidence type="ECO:0000313" key="2">
    <source>
        <dbReference type="Proteomes" id="UP000184016"/>
    </source>
</evidence>
<reference evidence="2" key="1">
    <citation type="submission" date="2016-11" db="EMBL/GenBank/DDBJ databases">
        <authorList>
            <person name="Varghese N."/>
            <person name="Submissions S."/>
        </authorList>
    </citation>
    <scope>NUCLEOTIDE SEQUENCE [LARGE SCALE GENOMIC DNA]</scope>
    <source>
        <strain evidence="2">USBA-503</strain>
    </source>
</reference>
<gene>
    <name evidence="1" type="ORF">SAMN05443507_12611</name>
</gene>
<dbReference type="Proteomes" id="UP000184016">
    <property type="component" value="Unassembled WGS sequence"/>
</dbReference>
<protein>
    <submittedName>
        <fullName evidence="1">Uncharacterized protein</fullName>
    </submittedName>
</protein>
<organism evidence="1 2">
    <name type="scientific">Alicyclobacillus tolerans</name>
    <dbReference type="NCBI Taxonomy" id="90970"/>
    <lineage>
        <taxon>Bacteria</taxon>
        <taxon>Bacillati</taxon>
        <taxon>Bacillota</taxon>
        <taxon>Bacilli</taxon>
        <taxon>Bacillales</taxon>
        <taxon>Alicyclobacillaceae</taxon>
        <taxon>Alicyclobacillus</taxon>
    </lineage>
</organism>
<proteinExistence type="predicted"/>
<accession>A0A1M6W730</accession>
<evidence type="ECO:0000313" key="1">
    <source>
        <dbReference type="EMBL" id="SHK89521.1"/>
    </source>
</evidence>
<sequence length="83" mass="9136">MYLLQPSPASVFWGLGTPTLCFEVKKPSQKSTRSIHREVILLALLMASLEGIAKVKTHMLINAIAIYASALAVNQMEQHQKTA</sequence>
<dbReference type="AlphaFoldDB" id="A0A1M6W730"/>
<keyword evidence="2" id="KW-1185">Reference proteome</keyword>